<dbReference type="SUPFAM" id="SSF52540">
    <property type="entry name" value="P-loop containing nucleoside triphosphate hydrolases"/>
    <property type="match status" value="1"/>
</dbReference>
<dbReference type="Proteomes" id="UP000268093">
    <property type="component" value="Unassembled WGS sequence"/>
</dbReference>
<comment type="similarity">
    <text evidence="1">Belongs to the TRAFAC class myosin-kinesin ATPase superfamily. Kinesin family.</text>
</comment>
<sequence>MEWWGRCLRLSWRFSSEGDRLMDLLDEERLLRLMEDRFSQVQVQGVKEVEVSNTEEFMEVINTGAQYRMTASTAKNVTSSRSHAICRIRITGNKLARRSLLGGPSGFQNDCTIRCGTANQHVADAAEGMCADPRASSGLCHAHPRAIPRQCCSGTRSRLQAQRRAAWLLWHA</sequence>
<comment type="caution">
    <text evidence="3">The sequence shown here is derived from an EMBL/GenBank/DDBJ whole genome shotgun (WGS) entry which is preliminary data.</text>
</comment>
<reference evidence="3 4" key="1">
    <citation type="journal article" date="2018" name="New Phytol.">
        <title>Phylogenomics of Endogonaceae and evolution of mycorrhizas within Mucoromycota.</title>
        <authorList>
            <person name="Chang Y."/>
            <person name="Desiro A."/>
            <person name="Na H."/>
            <person name="Sandor L."/>
            <person name="Lipzen A."/>
            <person name="Clum A."/>
            <person name="Barry K."/>
            <person name="Grigoriev I.V."/>
            <person name="Martin F.M."/>
            <person name="Stajich J.E."/>
            <person name="Smith M.E."/>
            <person name="Bonito G."/>
            <person name="Spatafora J.W."/>
        </authorList>
    </citation>
    <scope>NUCLEOTIDE SEQUENCE [LARGE SCALE GENOMIC DNA]</scope>
    <source>
        <strain evidence="3 4">GMNB39</strain>
    </source>
</reference>
<dbReference type="GO" id="GO:0003777">
    <property type="term" value="F:microtubule motor activity"/>
    <property type="evidence" value="ECO:0007669"/>
    <property type="project" value="InterPro"/>
</dbReference>
<dbReference type="PANTHER" id="PTHR47969:SF29">
    <property type="entry name" value="KINESIN-LIKE PROTEIN"/>
    <property type="match status" value="1"/>
</dbReference>
<dbReference type="InterPro" id="IPR027640">
    <property type="entry name" value="Kinesin-like_fam"/>
</dbReference>
<dbReference type="GO" id="GO:0005524">
    <property type="term" value="F:ATP binding"/>
    <property type="evidence" value="ECO:0007669"/>
    <property type="project" value="InterPro"/>
</dbReference>
<accession>A0A433CWF7</accession>
<comment type="caution">
    <text evidence="1">Lacks conserved residue(s) required for the propagation of feature annotation.</text>
</comment>
<dbReference type="GO" id="GO:0051231">
    <property type="term" value="P:spindle elongation"/>
    <property type="evidence" value="ECO:0007669"/>
    <property type="project" value="TreeGrafter"/>
</dbReference>
<dbReference type="InterPro" id="IPR027417">
    <property type="entry name" value="P-loop_NTPase"/>
</dbReference>
<dbReference type="OrthoDB" id="3176171at2759"/>
<dbReference type="EMBL" id="RBNI01012144">
    <property type="protein sequence ID" value="RUP42912.1"/>
    <property type="molecule type" value="Genomic_DNA"/>
</dbReference>
<keyword evidence="4" id="KW-1185">Reference proteome</keyword>
<evidence type="ECO:0000313" key="4">
    <source>
        <dbReference type="Proteomes" id="UP000268093"/>
    </source>
</evidence>
<organism evidence="3 4">
    <name type="scientific">Jimgerdemannia flammicorona</name>
    <dbReference type="NCBI Taxonomy" id="994334"/>
    <lineage>
        <taxon>Eukaryota</taxon>
        <taxon>Fungi</taxon>
        <taxon>Fungi incertae sedis</taxon>
        <taxon>Mucoromycota</taxon>
        <taxon>Mucoromycotina</taxon>
        <taxon>Endogonomycetes</taxon>
        <taxon>Endogonales</taxon>
        <taxon>Endogonaceae</taxon>
        <taxon>Jimgerdemannia</taxon>
    </lineage>
</organism>
<dbReference type="GO" id="GO:0007052">
    <property type="term" value="P:mitotic spindle organization"/>
    <property type="evidence" value="ECO:0007669"/>
    <property type="project" value="TreeGrafter"/>
</dbReference>
<dbReference type="PANTHER" id="PTHR47969">
    <property type="entry name" value="CHROMOSOME-ASSOCIATED KINESIN KIF4A-RELATED"/>
    <property type="match status" value="1"/>
</dbReference>
<dbReference type="AlphaFoldDB" id="A0A433CWF7"/>
<name>A0A433CWF7_9FUNG</name>
<gene>
    <name evidence="3" type="ORF">BC936DRAFT_137913</name>
</gene>
<dbReference type="GO" id="GO:0005875">
    <property type="term" value="C:microtubule associated complex"/>
    <property type="evidence" value="ECO:0007669"/>
    <property type="project" value="TreeGrafter"/>
</dbReference>
<dbReference type="PROSITE" id="PS50067">
    <property type="entry name" value="KINESIN_MOTOR_2"/>
    <property type="match status" value="1"/>
</dbReference>
<dbReference type="GO" id="GO:0007018">
    <property type="term" value="P:microtubule-based movement"/>
    <property type="evidence" value="ECO:0007669"/>
    <property type="project" value="InterPro"/>
</dbReference>
<protein>
    <recommendedName>
        <fullName evidence="2">Kinesin motor domain-containing protein</fullName>
    </recommendedName>
</protein>
<dbReference type="Pfam" id="PF00225">
    <property type="entry name" value="Kinesin"/>
    <property type="match status" value="1"/>
</dbReference>
<evidence type="ECO:0000259" key="2">
    <source>
        <dbReference type="PROSITE" id="PS50067"/>
    </source>
</evidence>
<evidence type="ECO:0000256" key="1">
    <source>
        <dbReference type="PROSITE-ProRule" id="PRU00283"/>
    </source>
</evidence>
<dbReference type="InterPro" id="IPR036961">
    <property type="entry name" value="Kinesin_motor_dom_sf"/>
</dbReference>
<dbReference type="InterPro" id="IPR001752">
    <property type="entry name" value="Kinesin_motor_dom"/>
</dbReference>
<proteinExistence type="inferred from homology"/>
<feature type="domain" description="Kinesin motor" evidence="2">
    <location>
        <begin position="1"/>
        <end position="172"/>
    </location>
</feature>
<evidence type="ECO:0000313" key="3">
    <source>
        <dbReference type="EMBL" id="RUP42912.1"/>
    </source>
</evidence>
<dbReference type="GO" id="GO:0008017">
    <property type="term" value="F:microtubule binding"/>
    <property type="evidence" value="ECO:0007669"/>
    <property type="project" value="InterPro"/>
</dbReference>
<dbReference type="Gene3D" id="3.40.850.10">
    <property type="entry name" value="Kinesin motor domain"/>
    <property type="match status" value="1"/>
</dbReference>